<name>X1ISI8_9ZZZZ</name>
<feature type="non-terminal residue" evidence="1">
    <location>
        <position position="270"/>
    </location>
</feature>
<evidence type="ECO:0000313" key="1">
    <source>
        <dbReference type="EMBL" id="GAH69059.1"/>
    </source>
</evidence>
<comment type="caution">
    <text evidence="1">The sequence shown here is derived from an EMBL/GenBank/DDBJ whole genome shotgun (WGS) entry which is preliminary data.</text>
</comment>
<feature type="non-terminal residue" evidence="1">
    <location>
        <position position="1"/>
    </location>
</feature>
<proteinExistence type="predicted"/>
<reference evidence="1" key="1">
    <citation type="journal article" date="2014" name="Front. Microbiol.">
        <title>High frequency of phylogenetically diverse reductive dehalogenase-homologous genes in deep subseafloor sedimentary metagenomes.</title>
        <authorList>
            <person name="Kawai M."/>
            <person name="Futagami T."/>
            <person name="Toyoda A."/>
            <person name="Takaki Y."/>
            <person name="Nishi S."/>
            <person name="Hori S."/>
            <person name="Arai W."/>
            <person name="Tsubouchi T."/>
            <person name="Morono Y."/>
            <person name="Uchiyama I."/>
            <person name="Ito T."/>
            <person name="Fujiyama A."/>
            <person name="Inagaki F."/>
            <person name="Takami H."/>
        </authorList>
    </citation>
    <scope>NUCLEOTIDE SEQUENCE</scope>
    <source>
        <strain evidence="1">Expedition CK06-06</strain>
    </source>
</reference>
<protein>
    <submittedName>
        <fullName evidence="1">Uncharacterized protein</fullName>
    </submittedName>
</protein>
<sequence>EAFYPDYVEEYGLMAELPGEYLEWTAKQGLSEDWAKKYWASHWELPSILRGYEMLHRGVINGEQLDSLFMAQDIMPWWRDKLKAISYHPLTRVDVRRVYRMGIINRDQVYRTYLDLGYNEEKAEWLTRFTEMEQGEKERDLSKAEVLSAYAKSILSQSETIQMLLDLGYAENEVAVLISMKDYQEVKDNKARELKRIQRFFHAGAYTANQAINELGKLDMTGAEQDTTMQLWDSEKLARLASPSKKDLDSLFKANIISDSQYREEMGHLG</sequence>
<dbReference type="EMBL" id="BARU01026980">
    <property type="protein sequence ID" value="GAH69059.1"/>
    <property type="molecule type" value="Genomic_DNA"/>
</dbReference>
<organism evidence="1">
    <name type="scientific">marine sediment metagenome</name>
    <dbReference type="NCBI Taxonomy" id="412755"/>
    <lineage>
        <taxon>unclassified sequences</taxon>
        <taxon>metagenomes</taxon>
        <taxon>ecological metagenomes</taxon>
    </lineage>
</organism>
<dbReference type="AlphaFoldDB" id="X1ISI8"/>
<accession>X1ISI8</accession>
<gene>
    <name evidence="1" type="ORF">S03H2_43278</name>
</gene>